<protein>
    <submittedName>
        <fullName evidence="1">Uncharacterized protein</fullName>
    </submittedName>
</protein>
<dbReference type="AlphaFoldDB" id="A0AAD9QFQ9"/>
<organism evidence="1 2">
    <name type="scientific">Acropora cervicornis</name>
    <name type="common">Staghorn coral</name>
    <dbReference type="NCBI Taxonomy" id="6130"/>
    <lineage>
        <taxon>Eukaryota</taxon>
        <taxon>Metazoa</taxon>
        <taxon>Cnidaria</taxon>
        <taxon>Anthozoa</taxon>
        <taxon>Hexacorallia</taxon>
        <taxon>Scleractinia</taxon>
        <taxon>Astrocoeniina</taxon>
        <taxon>Acroporidae</taxon>
        <taxon>Acropora</taxon>
    </lineage>
</organism>
<keyword evidence="2" id="KW-1185">Reference proteome</keyword>
<evidence type="ECO:0000313" key="2">
    <source>
        <dbReference type="Proteomes" id="UP001249851"/>
    </source>
</evidence>
<sequence>MMVSTFPHNSKSYFFTLKKKKKQHILFSSSLQTLTLKLPVLMMYLEELIECIVEHCNNESINLLIREYFLKGLGKNFGPNLMIPLITFLHQCQTFKSAEILLKQTGDSYSAAPKFR</sequence>
<accession>A0AAD9QFQ9</accession>
<comment type="caution">
    <text evidence="1">The sequence shown here is derived from an EMBL/GenBank/DDBJ whole genome shotgun (WGS) entry which is preliminary data.</text>
</comment>
<reference evidence="1" key="2">
    <citation type="journal article" date="2023" name="Science">
        <title>Genomic signatures of disease resistance in endangered staghorn corals.</title>
        <authorList>
            <person name="Vollmer S.V."/>
            <person name="Selwyn J.D."/>
            <person name="Despard B.A."/>
            <person name="Roesel C.L."/>
        </authorList>
    </citation>
    <scope>NUCLEOTIDE SEQUENCE</scope>
    <source>
        <strain evidence="1">K2</strain>
    </source>
</reference>
<reference evidence="1" key="1">
    <citation type="journal article" date="2023" name="G3 (Bethesda)">
        <title>Whole genome assembly and annotation of the endangered Caribbean coral Acropora cervicornis.</title>
        <authorList>
            <person name="Selwyn J.D."/>
            <person name="Vollmer S.V."/>
        </authorList>
    </citation>
    <scope>NUCLEOTIDE SEQUENCE</scope>
    <source>
        <strain evidence="1">K2</strain>
    </source>
</reference>
<proteinExistence type="predicted"/>
<gene>
    <name evidence="1" type="ORF">P5673_016861</name>
</gene>
<dbReference type="Proteomes" id="UP001249851">
    <property type="component" value="Unassembled WGS sequence"/>
</dbReference>
<evidence type="ECO:0000313" key="1">
    <source>
        <dbReference type="EMBL" id="KAK2560502.1"/>
    </source>
</evidence>
<dbReference type="EMBL" id="JARQWQ010000036">
    <property type="protein sequence ID" value="KAK2560502.1"/>
    <property type="molecule type" value="Genomic_DNA"/>
</dbReference>
<name>A0AAD9QFQ9_ACRCE</name>